<keyword evidence="2" id="KW-1185">Reference proteome</keyword>
<evidence type="ECO:0000313" key="2">
    <source>
        <dbReference type="Proteomes" id="UP000000663"/>
    </source>
</evidence>
<dbReference type="KEGG" id="rci:RCIX957"/>
<dbReference type="AlphaFoldDB" id="Q0W5P4"/>
<protein>
    <submittedName>
        <fullName evidence="1">Uncharacterized protein</fullName>
    </submittedName>
</protein>
<reference evidence="1 2" key="1">
    <citation type="journal article" date="2006" name="Science">
        <title>Genome of rice cluster I archaea -- the key methane producers in the rice rhizosphere.</title>
        <authorList>
            <person name="Erkel C."/>
            <person name="Kube M."/>
            <person name="Reinhardt R."/>
            <person name="Liesack W."/>
        </authorList>
    </citation>
    <scope>NUCLEOTIDE SEQUENCE [LARGE SCALE GENOMIC DNA]</scope>
    <source>
        <strain evidence="2">DSM 22066 / NBRC 105507 / MRE50</strain>
    </source>
</reference>
<accession>Q0W5P4</accession>
<name>Q0W5P4_METAR</name>
<gene>
    <name evidence="1" type="ORF">RCIX957</name>
</gene>
<evidence type="ECO:0000313" key="1">
    <source>
        <dbReference type="EMBL" id="CAJ36299.1"/>
    </source>
</evidence>
<dbReference type="STRING" id="351160.RCIX957"/>
<proteinExistence type="predicted"/>
<dbReference type="EMBL" id="AM114193">
    <property type="protein sequence ID" value="CAJ36299.1"/>
    <property type="molecule type" value="Genomic_DNA"/>
</dbReference>
<dbReference type="Proteomes" id="UP000000663">
    <property type="component" value="Chromosome"/>
</dbReference>
<sequence>MSVATTQLGRLSDLFELVIEFFTRLNYALLAGLHALLAAIDRTAALSAACHTRCCVRPHPVSGTDRGD</sequence>
<organism evidence="1 2">
    <name type="scientific">Methanocella arvoryzae (strain DSM 22066 / NBRC 105507 / MRE50)</name>
    <dbReference type="NCBI Taxonomy" id="351160"/>
    <lineage>
        <taxon>Archaea</taxon>
        <taxon>Methanobacteriati</taxon>
        <taxon>Methanobacteriota</taxon>
        <taxon>Stenosarchaea group</taxon>
        <taxon>Methanomicrobia</taxon>
        <taxon>Methanocellales</taxon>
        <taxon>Methanocellaceae</taxon>
        <taxon>Methanocella</taxon>
    </lineage>
</organism>